<dbReference type="Proteomes" id="UP000476055">
    <property type="component" value="Unassembled WGS sequence"/>
</dbReference>
<sequence>MAEITKWVKKIWKNRTTEFPTRRTLMKEDGSSEIVTVTRNEGTVSEEGDAFDADTMNNLEERIDAGFAELNGNLTYSTEETICGKWIDGSNIYRVVKQVTSNINTNIVAMSL</sequence>
<name>A0A6L5YI80_9FIRM</name>
<dbReference type="AlphaFoldDB" id="A0A6L5YI80"/>
<proteinExistence type="predicted"/>
<accession>A0A6L5YI80</accession>
<gene>
    <name evidence="1" type="ORF">FYJ59_06415</name>
</gene>
<keyword evidence="2" id="KW-1185">Reference proteome</keyword>
<protein>
    <submittedName>
        <fullName evidence="1">Uncharacterized protein</fullName>
    </submittedName>
</protein>
<evidence type="ECO:0000313" key="1">
    <source>
        <dbReference type="EMBL" id="MST57879.1"/>
    </source>
</evidence>
<comment type="caution">
    <text evidence="1">The sequence shown here is derived from an EMBL/GenBank/DDBJ whole genome shotgun (WGS) entry which is preliminary data.</text>
</comment>
<dbReference type="RefSeq" id="WP_154496008.1">
    <property type="nucleotide sequence ID" value="NZ_VUMU01000006.1"/>
</dbReference>
<organism evidence="1 2">
    <name type="scientific">Waltera intestinalis</name>
    <dbReference type="NCBI Taxonomy" id="2606635"/>
    <lineage>
        <taxon>Bacteria</taxon>
        <taxon>Bacillati</taxon>
        <taxon>Bacillota</taxon>
        <taxon>Clostridia</taxon>
        <taxon>Lachnospirales</taxon>
        <taxon>Lachnospiraceae</taxon>
        <taxon>Waltera</taxon>
    </lineage>
</organism>
<feature type="non-terminal residue" evidence="1">
    <location>
        <position position="112"/>
    </location>
</feature>
<evidence type="ECO:0000313" key="2">
    <source>
        <dbReference type="Proteomes" id="UP000476055"/>
    </source>
</evidence>
<reference evidence="1 2" key="1">
    <citation type="submission" date="2019-08" db="EMBL/GenBank/DDBJ databases">
        <title>In-depth cultivation of the pig gut microbiome towards novel bacterial diversity and tailored functional studies.</title>
        <authorList>
            <person name="Wylensek D."/>
            <person name="Hitch T.C.A."/>
            <person name="Clavel T."/>
        </authorList>
    </citation>
    <scope>NUCLEOTIDE SEQUENCE [LARGE SCALE GENOMIC DNA]</scope>
    <source>
        <strain evidence="1 2">WCA3-601-WT-6H</strain>
    </source>
</reference>
<dbReference type="EMBL" id="VUMU01000006">
    <property type="protein sequence ID" value="MST57879.1"/>
    <property type="molecule type" value="Genomic_DNA"/>
</dbReference>